<evidence type="ECO:0000313" key="1">
    <source>
        <dbReference type="EMBL" id="CDO94768.1"/>
    </source>
</evidence>
<sequence length="711" mass="78929">MQPFPAGEEHIKRLLSLENMTTAKHLKLACFMLCLPTVLAYGVGFHLTQVARVLPSHDQFTKAGSLFPDSVDQFDKLEVNWNSFVSDGLHLWHEKYESATDDHGLKQFLLGVYVGDVINTLQNFTEHGVLHVLANLEFNGSFEDSLRYMRGTADLIHLSCLLGQENIEWNYYLSTQIKLPLKEDILCLFTKQGIDVDWISVVGHLFDMLGVLHSELYLLQNKRFHALDIAYSISPGGPKLIKEHWRGGEWDILAELQEQISVIESKFGPTAVTASDTLNFAHESSSSILSEGLDSDRDNTYVTPLNRLSLFGTSVAKGEFLENEPCLAVGAPLEGGSGSIYIIPMSILGMEAKANLNITALYGSKVHTFRLLDYDYLVVSETGKQAVHFYLFGEKVLTILDPSANYQEVNFVTSADNGQIPDLILTCKFCQKYELGKATIIPGLNIIPFLITGKRNQVEFVDSIGSIVLSGPRSLSYQHYGASAVASQSFLLVTAQNIGLVYGYNLQKLSSGITPSFYVKEDAIIYPSEDLPWNWDKLPSSKHGLFGAEICVWTHEGFDFIAISELLFNKVYIYKDAGNSALEVWLALELDPLSDFNTVKYSIEFGKGIHFSTTEMRLYVSSPGSFNGAGAIWSVSMAEMQRTVGFWKSKHLIVNALEHLSLVNPETKKKGWSNFGSILTDSSSGNLIVSIPQFGYGDLHQLPLIGALLVH</sequence>
<comment type="caution">
    <text evidence="1">The sequence shown here is derived from an EMBL/GenBank/DDBJ whole genome shotgun (WGS) entry which is preliminary data.</text>
</comment>
<protein>
    <submittedName>
        <fullName evidence="1">WGS project CCBQ000000000 data, contig 00046</fullName>
    </submittedName>
</protein>
<reference evidence="1 2" key="1">
    <citation type="submission" date="2014-03" db="EMBL/GenBank/DDBJ databases">
        <title>The genome of Kluyveromyces dobzhanskii.</title>
        <authorList>
            <person name="Nystedt B."/>
            <person name="Astrom S."/>
        </authorList>
    </citation>
    <scope>NUCLEOTIDE SEQUENCE [LARGE SCALE GENOMIC DNA]</scope>
    <source>
        <strain evidence="1 2">CBS 2104</strain>
    </source>
</reference>
<dbReference type="OrthoDB" id="5317514at2759"/>
<name>A0A0A8L9K4_9SACH</name>
<dbReference type="EMBL" id="CCBQ010000040">
    <property type="protein sequence ID" value="CDO94768.1"/>
    <property type="molecule type" value="Genomic_DNA"/>
</dbReference>
<accession>A0A0A8L9K4</accession>
<keyword evidence="2" id="KW-1185">Reference proteome</keyword>
<dbReference type="Proteomes" id="UP000031516">
    <property type="component" value="Unassembled WGS sequence"/>
</dbReference>
<organism evidence="1 2">
    <name type="scientific">Kluyveromyces dobzhanskii CBS 2104</name>
    <dbReference type="NCBI Taxonomy" id="1427455"/>
    <lineage>
        <taxon>Eukaryota</taxon>
        <taxon>Fungi</taxon>
        <taxon>Dikarya</taxon>
        <taxon>Ascomycota</taxon>
        <taxon>Saccharomycotina</taxon>
        <taxon>Saccharomycetes</taxon>
        <taxon>Saccharomycetales</taxon>
        <taxon>Saccharomycetaceae</taxon>
        <taxon>Kluyveromyces</taxon>
    </lineage>
</organism>
<evidence type="ECO:0000313" key="2">
    <source>
        <dbReference type="Proteomes" id="UP000031516"/>
    </source>
</evidence>
<dbReference type="AlphaFoldDB" id="A0A0A8L9K4"/>
<proteinExistence type="predicted"/>
<gene>
    <name evidence="1" type="ORF">KLDO_g3024</name>
</gene>